<evidence type="ECO:0000313" key="3">
    <source>
        <dbReference type="Proteomes" id="UP001141950"/>
    </source>
</evidence>
<keyword evidence="1" id="KW-0472">Membrane</keyword>
<name>A0A9X2S6M2_9BACL</name>
<evidence type="ECO:0000313" key="2">
    <source>
        <dbReference type="EMBL" id="MCR2802384.1"/>
    </source>
</evidence>
<proteinExistence type="predicted"/>
<evidence type="ECO:0008006" key="4">
    <source>
        <dbReference type="Google" id="ProtNLM"/>
    </source>
</evidence>
<protein>
    <recommendedName>
        <fullName evidence="4">50S ribosomal protein L33</fullName>
    </recommendedName>
</protein>
<accession>A0A9X2S6M2</accession>
<feature type="transmembrane region" description="Helical" evidence="1">
    <location>
        <begin position="55"/>
        <end position="75"/>
    </location>
</feature>
<comment type="caution">
    <text evidence="2">The sequence shown here is derived from an EMBL/GenBank/DDBJ whole genome shotgun (WGS) entry which is preliminary data.</text>
</comment>
<gene>
    <name evidence="2" type="ORF">NQZ67_00690</name>
</gene>
<dbReference type="RefSeq" id="WP_257441871.1">
    <property type="nucleotide sequence ID" value="NZ_JANIPJ010000001.1"/>
</dbReference>
<organism evidence="2 3">
    <name type="scientific">Paenibacillus soyae</name>
    <dbReference type="NCBI Taxonomy" id="2969249"/>
    <lineage>
        <taxon>Bacteria</taxon>
        <taxon>Bacillati</taxon>
        <taxon>Bacillota</taxon>
        <taxon>Bacilli</taxon>
        <taxon>Bacillales</taxon>
        <taxon>Paenibacillaceae</taxon>
        <taxon>Paenibacillus</taxon>
    </lineage>
</organism>
<reference evidence="2" key="1">
    <citation type="submission" date="2022-08" db="EMBL/GenBank/DDBJ databases">
        <title>The genomic sequence of strain Paenibacillus sp. SCIV0701.</title>
        <authorList>
            <person name="Zhao H."/>
        </authorList>
    </citation>
    <scope>NUCLEOTIDE SEQUENCE</scope>
    <source>
        <strain evidence="2">SCIV0701</strain>
    </source>
</reference>
<dbReference type="AlphaFoldDB" id="A0A9X2S6M2"/>
<evidence type="ECO:0000256" key="1">
    <source>
        <dbReference type="SAM" id="Phobius"/>
    </source>
</evidence>
<keyword evidence="1" id="KW-0812">Transmembrane</keyword>
<keyword evidence="1" id="KW-1133">Transmembrane helix</keyword>
<keyword evidence="3" id="KW-1185">Reference proteome</keyword>
<dbReference type="EMBL" id="JANIPJ010000001">
    <property type="protein sequence ID" value="MCR2802384.1"/>
    <property type="molecule type" value="Genomic_DNA"/>
</dbReference>
<dbReference type="Proteomes" id="UP001141950">
    <property type="component" value="Unassembled WGS sequence"/>
</dbReference>
<sequence length="119" mass="12472">MRNVSRSQARKLVGKSIYAMRRDGSVVTGKLVKVRGDRLYLASNKRSKGKKAKTSFWILPLVLFDLLAIGTLPFWGGGWGGGYGGCGCGVPTCGGCGYGGGYGGYGPNGGYPGGYFNGY</sequence>